<organism evidence="3 4">
    <name type="scientific">Sphingomonas tagetis</name>
    <dbReference type="NCBI Taxonomy" id="2949092"/>
    <lineage>
        <taxon>Bacteria</taxon>
        <taxon>Pseudomonadati</taxon>
        <taxon>Pseudomonadota</taxon>
        <taxon>Alphaproteobacteria</taxon>
        <taxon>Sphingomonadales</taxon>
        <taxon>Sphingomonadaceae</taxon>
        <taxon>Sphingomonas</taxon>
    </lineage>
</organism>
<dbReference type="Gene3D" id="1.10.10.10">
    <property type="entry name" value="Winged helix-like DNA-binding domain superfamily/Winged helix DNA-binding domain"/>
    <property type="match status" value="1"/>
</dbReference>
<dbReference type="Pfam" id="PF00196">
    <property type="entry name" value="GerE"/>
    <property type="match status" value="1"/>
</dbReference>
<reference evidence="3" key="1">
    <citation type="submission" date="2022-05" db="EMBL/GenBank/DDBJ databases">
        <title>Sphingomonas sp. strain MG17 Genome sequencing and assembly.</title>
        <authorList>
            <person name="Kim I."/>
        </authorList>
    </citation>
    <scope>NUCLEOTIDE SEQUENCE</scope>
    <source>
        <strain evidence="3">MG17</strain>
    </source>
</reference>
<keyword evidence="1" id="KW-0812">Transmembrane</keyword>
<dbReference type="InterPro" id="IPR036388">
    <property type="entry name" value="WH-like_DNA-bd_sf"/>
</dbReference>
<evidence type="ECO:0000256" key="1">
    <source>
        <dbReference type="SAM" id="Phobius"/>
    </source>
</evidence>
<dbReference type="EMBL" id="JAMLDX010000004">
    <property type="protein sequence ID" value="MCP3730358.1"/>
    <property type="molecule type" value="Genomic_DNA"/>
</dbReference>
<feature type="transmembrane region" description="Helical" evidence="1">
    <location>
        <begin position="149"/>
        <end position="171"/>
    </location>
</feature>
<protein>
    <submittedName>
        <fullName evidence="3">LuxR C-terminal-related transcriptional regulator</fullName>
    </submittedName>
</protein>
<proteinExistence type="predicted"/>
<dbReference type="SMART" id="SM00421">
    <property type="entry name" value="HTH_LUXR"/>
    <property type="match status" value="1"/>
</dbReference>
<gene>
    <name evidence="3" type="ORF">M9978_07940</name>
</gene>
<dbReference type="Proteomes" id="UP001139451">
    <property type="component" value="Unassembled WGS sequence"/>
</dbReference>
<dbReference type="InterPro" id="IPR000792">
    <property type="entry name" value="Tscrpt_reg_LuxR_C"/>
</dbReference>
<name>A0A9X2HGI4_9SPHN</name>
<keyword evidence="4" id="KW-1185">Reference proteome</keyword>
<dbReference type="AlphaFoldDB" id="A0A9X2HGI4"/>
<dbReference type="GO" id="GO:0006355">
    <property type="term" value="P:regulation of DNA-templated transcription"/>
    <property type="evidence" value="ECO:0007669"/>
    <property type="project" value="InterPro"/>
</dbReference>
<dbReference type="RefSeq" id="WP_254292478.1">
    <property type="nucleotide sequence ID" value="NZ_JAMLDX010000004.1"/>
</dbReference>
<feature type="domain" description="HTH luxR-type" evidence="2">
    <location>
        <begin position="9"/>
        <end position="67"/>
    </location>
</feature>
<evidence type="ECO:0000313" key="4">
    <source>
        <dbReference type="Proteomes" id="UP001139451"/>
    </source>
</evidence>
<sequence>MTEMRWERTALLSEQQIALLRLAQTHGTESKRIASQSDYSPTTIDTYMSEIRRTLGGPSRPEAVRLLDTWQTHSRDSRSRLRDLARTARSPDEFEQAIDADVTESVDREAGGRPVLREERALFDMRAPSKPWWHPSQWGEDVAFTAREVLYGILALAVIAIVAAFVLLASAQSLQHTLLSLINGRN</sequence>
<comment type="caution">
    <text evidence="3">The sequence shown here is derived from an EMBL/GenBank/DDBJ whole genome shotgun (WGS) entry which is preliminary data.</text>
</comment>
<dbReference type="InterPro" id="IPR016032">
    <property type="entry name" value="Sig_transdc_resp-reg_C-effctor"/>
</dbReference>
<accession>A0A9X2HGI4</accession>
<keyword evidence="1" id="KW-0472">Membrane</keyword>
<keyword evidence="1" id="KW-1133">Transmembrane helix</keyword>
<evidence type="ECO:0000313" key="3">
    <source>
        <dbReference type="EMBL" id="MCP3730358.1"/>
    </source>
</evidence>
<dbReference type="GO" id="GO:0003677">
    <property type="term" value="F:DNA binding"/>
    <property type="evidence" value="ECO:0007669"/>
    <property type="project" value="InterPro"/>
</dbReference>
<dbReference type="SUPFAM" id="SSF46894">
    <property type="entry name" value="C-terminal effector domain of the bipartite response regulators"/>
    <property type="match status" value="1"/>
</dbReference>
<evidence type="ECO:0000259" key="2">
    <source>
        <dbReference type="SMART" id="SM00421"/>
    </source>
</evidence>